<protein>
    <submittedName>
        <fullName evidence="1">Uncharacterized protein</fullName>
    </submittedName>
</protein>
<organism evidence="1 2">
    <name type="scientific">Desulfonatronospira thiodismutans ASO3-1</name>
    <dbReference type="NCBI Taxonomy" id="555779"/>
    <lineage>
        <taxon>Bacteria</taxon>
        <taxon>Pseudomonadati</taxon>
        <taxon>Thermodesulfobacteriota</taxon>
        <taxon>Desulfovibrionia</taxon>
        <taxon>Desulfovibrionales</taxon>
        <taxon>Desulfonatronovibrionaceae</taxon>
        <taxon>Desulfonatronospira</taxon>
    </lineage>
</organism>
<dbReference type="Proteomes" id="UP000005496">
    <property type="component" value="Unassembled WGS sequence"/>
</dbReference>
<evidence type="ECO:0000313" key="2">
    <source>
        <dbReference type="Proteomes" id="UP000005496"/>
    </source>
</evidence>
<reference evidence="1" key="1">
    <citation type="submission" date="2010-05" db="EMBL/GenBank/DDBJ databases">
        <title>The draft genome of Desulfonatronospira thiodismutans ASO3-1.</title>
        <authorList>
            <consortium name="US DOE Joint Genome Institute (JGI-PGF)"/>
            <person name="Lucas S."/>
            <person name="Copeland A."/>
            <person name="Lapidus A."/>
            <person name="Cheng J.-F."/>
            <person name="Bruce D."/>
            <person name="Goodwin L."/>
            <person name="Pitluck S."/>
            <person name="Chertkov O."/>
            <person name="Brettin T."/>
            <person name="Detter J.C."/>
            <person name="Han C."/>
            <person name="Land M.L."/>
            <person name="Hauser L."/>
            <person name="Kyrpides N."/>
            <person name="Mikhailova N."/>
            <person name="Muyzer G."/>
            <person name="Woyke T."/>
        </authorList>
    </citation>
    <scope>NUCLEOTIDE SEQUENCE [LARGE SCALE GENOMIC DNA]</scope>
    <source>
        <strain evidence="1">ASO3-1</strain>
    </source>
</reference>
<keyword evidence="2" id="KW-1185">Reference proteome</keyword>
<accession>D6SNA7</accession>
<comment type="caution">
    <text evidence="1">The sequence shown here is derived from an EMBL/GenBank/DDBJ whole genome shotgun (WGS) entry which is preliminary data.</text>
</comment>
<name>D6SNA7_9BACT</name>
<proteinExistence type="predicted"/>
<sequence length="177" mass="20428">MALSLFQAAHGLNRMSYKKACKLCLVDCTCKDMPSSLQHQEPLKPFDQYLWIIEGPFYYLDKYALQAGLGPDSAIPIIFRVHQDPFDQAWLTYPGIKCRRPENWLKVLALMYVNHVNFRLYQGEGREESPYSLTLLRPSIHEDLRVILGLAAQKKASELQKLENLLERAFSKLHDMG</sequence>
<gene>
    <name evidence="1" type="ORF">Dthio_PD1584</name>
</gene>
<dbReference type="AlphaFoldDB" id="D6SNA7"/>
<evidence type="ECO:0000313" key="1">
    <source>
        <dbReference type="EMBL" id="EFI34233.1"/>
    </source>
</evidence>
<dbReference type="EMBL" id="ACJN02000002">
    <property type="protein sequence ID" value="EFI34233.1"/>
    <property type="molecule type" value="Genomic_DNA"/>
</dbReference>